<evidence type="ECO:0000313" key="2">
    <source>
        <dbReference type="EMBL" id="MBC8609696.1"/>
    </source>
</evidence>
<gene>
    <name evidence="2" type="ORF">H8702_00995</name>
</gene>
<proteinExistence type="inferred from homology"/>
<dbReference type="RefSeq" id="WP_093988134.1">
    <property type="nucleotide sequence ID" value="NZ_FYDD01000003.1"/>
</dbReference>
<comment type="similarity">
    <text evidence="1">Belongs to the UPF0751 family.</text>
</comment>
<keyword evidence="3" id="KW-1185">Reference proteome</keyword>
<evidence type="ECO:0000313" key="3">
    <source>
        <dbReference type="Proteomes" id="UP000632659"/>
    </source>
</evidence>
<name>A0A8J6NYM6_9FIRM</name>
<organism evidence="2 3">
    <name type="scientific">Massiliimalia timonensis</name>
    <dbReference type="NCBI Taxonomy" id="1987501"/>
    <lineage>
        <taxon>Bacteria</taxon>
        <taxon>Bacillati</taxon>
        <taxon>Bacillota</taxon>
        <taxon>Clostridia</taxon>
        <taxon>Eubacteriales</taxon>
        <taxon>Oscillospiraceae</taxon>
        <taxon>Massiliimalia</taxon>
    </lineage>
</organism>
<dbReference type="OrthoDB" id="5396775at2"/>
<evidence type="ECO:0000256" key="1">
    <source>
        <dbReference type="ARBA" id="ARBA00007189"/>
    </source>
</evidence>
<dbReference type="Pfam" id="PF10087">
    <property type="entry name" value="DUF2325"/>
    <property type="match status" value="1"/>
</dbReference>
<sequence>MSVVIVGGNERMSCQYQDICKEYGCKAKVFTKEKGAFKKKMGCPDLLILFTNTVSHKMVISAFQEAKKNQIPTLRVHTSSATALHHVLSGYMKDKTRVERC</sequence>
<dbReference type="InterPro" id="IPR016772">
    <property type="entry name" value="UCP020408"/>
</dbReference>
<protein>
    <submittedName>
        <fullName evidence="2">DUF2325 domain-containing protein</fullName>
    </submittedName>
</protein>
<dbReference type="AlphaFoldDB" id="A0A8J6NYM6"/>
<reference evidence="2" key="1">
    <citation type="submission" date="2020-08" db="EMBL/GenBank/DDBJ databases">
        <title>Genome public.</title>
        <authorList>
            <person name="Liu C."/>
            <person name="Sun Q."/>
        </authorList>
    </citation>
    <scope>NUCLEOTIDE SEQUENCE</scope>
    <source>
        <strain evidence="2">NSJ-15</strain>
    </source>
</reference>
<dbReference type="EMBL" id="JACRTL010000001">
    <property type="protein sequence ID" value="MBC8609696.1"/>
    <property type="molecule type" value="Genomic_DNA"/>
</dbReference>
<dbReference type="Proteomes" id="UP000632659">
    <property type="component" value="Unassembled WGS sequence"/>
</dbReference>
<comment type="caution">
    <text evidence="2">The sequence shown here is derived from an EMBL/GenBank/DDBJ whole genome shotgun (WGS) entry which is preliminary data.</text>
</comment>
<accession>A0A8J6NYM6</accession>